<name>A0A4Y2CW16_ARAVE</name>
<evidence type="ECO:0000313" key="2">
    <source>
        <dbReference type="EMBL" id="GBM08681.1"/>
    </source>
</evidence>
<gene>
    <name evidence="3" type="ORF">AVEN_118902_1</name>
    <name evidence="4" type="ORF">AVEN_149834_1</name>
    <name evidence="1" type="ORF">AVEN_195447_1</name>
    <name evidence="2" type="ORF">AVEN_9133_1</name>
</gene>
<accession>A0A4Y2CW16</accession>
<dbReference type="EMBL" id="BGPR01087810">
    <property type="protein sequence ID" value="GBM08666.1"/>
    <property type="molecule type" value="Genomic_DNA"/>
</dbReference>
<proteinExistence type="predicted"/>
<dbReference type="EMBL" id="BGPR01087842">
    <property type="protein sequence ID" value="GBM08797.1"/>
    <property type="molecule type" value="Genomic_DNA"/>
</dbReference>
<sequence length="111" mass="12895">MFVAFDVDLHKNRWRTVYVKCNVKKVAIMLVYGSETSDSPSLWVYLPQKEKLLSPFVWRLTTHPVKTKLTQNTLGLVLILIPLDPVQIYKARSRRLIVKDILCGSRRLLTI</sequence>
<dbReference type="EMBL" id="BGPR01087812">
    <property type="protein sequence ID" value="GBM08681.1"/>
    <property type="molecule type" value="Genomic_DNA"/>
</dbReference>
<evidence type="ECO:0000313" key="3">
    <source>
        <dbReference type="EMBL" id="GBM08700.1"/>
    </source>
</evidence>
<keyword evidence="5" id="KW-1185">Reference proteome</keyword>
<reference evidence="2 5" key="1">
    <citation type="journal article" date="2019" name="Sci. Rep.">
        <title>Orb-weaving spider Araneus ventricosus genome elucidates the spidroin gene catalogue.</title>
        <authorList>
            <person name="Kono N."/>
            <person name="Nakamura H."/>
            <person name="Ohtoshi R."/>
            <person name="Moran D.A.P."/>
            <person name="Shinohara A."/>
            <person name="Yoshida Y."/>
            <person name="Fujiwara M."/>
            <person name="Mori M."/>
            <person name="Tomita M."/>
            <person name="Arakawa K."/>
        </authorList>
    </citation>
    <scope>NUCLEOTIDE SEQUENCE [LARGE SCALE GENOMIC DNA]</scope>
</reference>
<evidence type="ECO:0000313" key="1">
    <source>
        <dbReference type="EMBL" id="GBM08666.1"/>
    </source>
</evidence>
<comment type="caution">
    <text evidence="2">The sequence shown here is derived from an EMBL/GenBank/DDBJ whole genome shotgun (WGS) entry which is preliminary data.</text>
</comment>
<evidence type="ECO:0000313" key="4">
    <source>
        <dbReference type="EMBL" id="GBM08797.1"/>
    </source>
</evidence>
<organism evidence="2 5">
    <name type="scientific">Araneus ventricosus</name>
    <name type="common">Orbweaver spider</name>
    <name type="synonym">Epeira ventricosa</name>
    <dbReference type="NCBI Taxonomy" id="182803"/>
    <lineage>
        <taxon>Eukaryota</taxon>
        <taxon>Metazoa</taxon>
        <taxon>Ecdysozoa</taxon>
        <taxon>Arthropoda</taxon>
        <taxon>Chelicerata</taxon>
        <taxon>Arachnida</taxon>
        <taxon>Araneae</taxon>
        <taxon>Araneomorphae</taxon>
        <taxon>Entelegynae</taxon>
        <taxon>Araneoidea</taxon>
        <taxon>Araneidae</taxon>
        <taxon>Araneus</taxon>
    </lineage>
</organism>
<dbReference type="EMBL" id="BGPR01087815">
    <property type="protein sequence ID" value="GBM08700.1"/>
    <property type="molecule type" value="Genomic_DNA"/>
</dbReference>
<evidence type="ECO:0000313" key="5">
    <source>
        <dbReference type="Proteomes" id="UP000499080"/>
    </source>
</evidence>
<protein>
    <submittedName>
        <fullName evidence="2">Uncharacterized protein</fullName>
    </submittedName>
</protein>
<dbReference type="Proteomes" id="UP000499080">
    <property type="component" value="Unassembled WGS sequence"/>
</dbReference>
<dbReference type="AlphaFoldDB" id="A0A4Y2CW16"/>